<accession>A0A8T0HB87</accession>
<dbReference type="InterPro" id="IPR019734">
    <property type="entry name" value="TPR_rpt"/>
</dbReference>
<dbReference type="Proteomes" id="UP000822688">
    <property type="component" value="Chromosome 7"/>
</dbReference>
<keyword evidence="7" id="KW-0576">Peroxisome</keyword>
<name>A0A8T0HB87_CERPU</name>
<dbReference type="Pfam" id="PF00515">
    <property type="entry name" value="TPR_1"/>
    <property type="match status" value="1"/>
</dbReference>
<dbReference type="GO" id="GO:0005778">
    <property type="term" value="C:peroxisomal membrane"/>
    <property type="evidence" value="ECO:0007669"/>
    <property type="project" value="TreeGrafter"/>
</dbReference>
<dbReference type="Gene3D" id="1.25.40.10">
    <property type="entry name" value="Tetratricopeptide repeat domain"/>
    <property type="match status" value="1"/>
</dbReference>
<dbReference type="FunFam" id="1.25.40.10:FF:000110">
    <property type="entry name" value="Peroxisome biogenesis protein 5"/>
    <property type="match status" value="1"/>
</dbReference>
<dbReference type="PROSITE" id="PS50005">
    <property type="entry name" value="TPR"/>
    <property type="match status" value="4"/>
</dbReference>
<comment type="caution">
    <text evidence="10">The sequence shown here is derived from an EMBL/GenBank/DDBJ whole genome shotgun (WGS) entry which is preliminary data.</text>
</comment>
<dbReference type="InterPro" id="IPR024111">
    <property type="entry name" value="PEX5/PEX5L"/>
</dbReference>
<keyword evidence="11" id="KW-1185">Reference proteome</keyword>
<dbReference type="SUPFAM" id="SSF48452">
    <property type="entry name" value="TPR-like"/>
    <property type="match status" value="1"/>
</dbReference>
<gene>
    <name evidence="10" type="ORF">KC19_7G173300</name>
</gene>
<dbReference type="GO" id="GO:0016560">
    <property type="term" value="P:protein import into peroxisome matrix, docking"/>
    <property type="evidence" value="ECO:0007669"/>
    <property type="project" value="TreeGrafter"/>
</dbReference>
<dbReference type="GO" id="GO:0005052">
    <property type="term" value="F:peroxisome matrix targeting signal-1 binding"/>
    <property type="evidence" value="ECO:0007669"/>
    <property type="project" value="TreeGrafter"/>
</dbReference>
<evidence type="ECO:0000256" key="9">
    <source>
        <dbReference type="SAM" id="MobiDB-lite"/>
    </source>
</evidence>
<dbReference type="GO" id="GO:0005829">
    <property type="term" value="C:cytosol"/>
    <property type="evidence" value="ECO:0007669"/>
    <property type="project" value="TreeGrafter"/>
</dbReference>
<evidence type="ECO:0000313" key="10">
    <source>
        <dbReference type="EMBL" id="KAG0567937.1"/>
    </source>
</evidence>
<sequence length="763" mass="84869">MAFRDLVMGGAGCAVPGQDGSSSSNPLGGLADSIIGSASKTQERIREMPGLAGPGQAGPQIGRSGPLTSLPGSEFNLGQRPDGQVPDYLRGFQGADPREFTDAWNQSVERWPPPPQFPMAPLNQEGALFQEFEGIYGQQAGPSGAPQMLDAPPQRVLNGFLHSFLDSSRTNAPFPAVRLPELGLSQADKRRIRDRSHIMGRHIFADKGEAFIDSQVNGLLHSLDIDDSLGAQTRGPLGGQLPEFEQLWKEGYAQSNMQIAPRPLMPLANQWADEFQNHAGPSGAPQGWADEFANQQNGDQWVNQFQEQQHQSRLRNGPMGNMAGMEQTRSLVQTLSQNQDPKFQNSKFLQFVSKMSRGELIVEENQVKPGMANAGAGAWADEFQQQHPESWAAEFTAGEHQLRSDSWANEFARTAPEPVATNDAWVDEFSRLGVKDWADEFGDQMAKGDEISTEWVDSYDQFVEEQVRGEQKRAASSRFVYQFADNNPYVGHPNPLKEGQDLFRRGLLSEAVLALEAEVLKNPENAEGWRLLGITHAENDDDRQAIASMVRARDADPANLEVLLALGVSHTNELEQEEALRYLRGWLQHHPKYGTLVPGDAAERLIPSEVENLFQEAAILSPEDSDIHTVLGVLYNLSRNYDKAISSFERALQLKPRDYSLWNKLGATQANSSRSAEAIYAYQEALDLKPNYVRAWSNMGIGYANQGRYEESIRYYVRALVMNPKADNAWQYLRISLSIASRNDLLDACEMRDLEKLQKEFPL</sequence>
<dbReference type="Pfam" id="PF13432">
    <property type="entry name" value="TPR_16"/>
    <property type="match status" value="2"/>
</dbReference>
<dbReference type="PANTHER" id="PTHR10130">
    <property type="entry name" value="PEROXISOMAL TARGETING SIGNAL 1 RECEPTOR PEX5"/>
    <property type="match status" value="1"/>
</dbReference>
<keyword evidence="4" id="KW-0963">Cytoplasm</keyword>
<reference evidence="10" key="1">
    <citation type="submission" date="2020-06" db="EMBL/GenBank/DDBJ databases">
        <title>WGS assembly of Ceratodon purpureus strain R40.</title>
        <authorList>
            <person name="Carey S.B."/>
            <person name="Jenkins J."/>
            <person name="Shu S."/>
            <person name="Lovell J.T."/>
            <person name="Sreedasyam A."/>
            <person name="Maumus F."/>
            <person name="Tiley G.P."/>
            <person name="Fernandez-Pozo N."/>
            <person name="Barry K."/>
            <person name="Chen C."/>
            <person name="Wang M."/>
            <person name="Lipzen A."/>
            <person name="Daum C."/>
            <person name="Saski C.A."/>
            <person name="Payton A.C."/>
            <person name="Mcbreen J.C."/>
            <person name="Conrad R.E."/>
            <person name="Kollar L.M."/>
            <person name="Olsson S."/>
            <person name="Huttunen S."/>
            <person name="Landis J.B."/>
            <person name="Wickett N.J."/>
            <person name="Johnson M.G."/>
            <person name="Rensing S.A."/>
            <person name="Grimwood J."/>
            <person name="Schmutz J."/>
            <person name="Mcdaniel S.F."/>
        </authorList>
    </citation>
    <scope>NUCLEOTIDE SEQUENCE</scope>
    <source>
        <strain evidence="10">R40</strain>
    </source>
</reference>
<dbReference type="AlphaFoldDB" id="A0A8T0HB87"/>
<feature type="repeat" description="TPR" evidence="8">
    <location>
        <begin position="659"/>
        <end position="692"/>
    </location>
</feature>
<dbReference type="OrthoDB" id="10006023at2759"/>
<dbReference type="SMART" id="SM00028">
    <property type="entry name" value="TPR"/>
    <property type="match status" value="4"/>
</dbReference>
<keyword evidence="5" id="KW-0677">Repeat</keyword>
<keyword evidence="6 8" id="KW-0802">TPR repeat</keyword>
<feature type="repeat" description="TPR" evidence="8">
    <location>
        <begin position="693"/>
        <end position="726"/>
    </location>
</feature>
<evidence type="ECO:0008006" key="12">
    <source>
        <dbReference type="Google" id="ProtNLM"/>
    </source>
</evidence>
<dbReference type="PANTHER" id="PTHR10130:SF0">
    <property type="entry name" value="GH08708P"/>
    <property type="match status" value="1"/>
</dbReference>
<dbReference type="EMBL" id="CM026428">
    <property type="protein sequence ID" value="KAG0567937.1"/>
    <property type="molecule type" value="Genomic_DNA"/>
</dbReference>
<organism evidence="10 11">
    <name type="scientific">Ceratodon purpureus</name>
    <name type="common">Fire moss</name>
    <name type="synonym">Dicranum purpureum</name>
    <dbReference type="NCBI Taxonomy" id="3225"/>
    <lineage>
        <taxon>Eukaryota</taxon>
        <taxon>Viridiplantae</taxon>
        <taxon>Streptophyta</taxon>
        <taxon>Embryophyta</taxon>
        <taxon>Bryophyta</taxon>
        <taxon>Bryophytina</taxon>
        <taxon>Bryopsida</taxon>
        <taxon>Dicranidae</taxon>
        <taxon>Pseudoditrichales</taxon>
        <taxon>Ditrichaceae</taxon>
        <taxon>Ceratodon</taxon>
    </lineage>
</organism>
<protein>
    <recommendedName>
        <fullName evidence="12">Peroxin-5</fullName>
    </recommendedName>
</protein>
<feature type="region of interest" description="Disordered" evidence="9">
    <location>
        <begin position="10"/>
        <end position="82"/>
    </location>
</feature>
<feature type="repeat" description="TPR" evidence="8">
    <location>
        <begin position="526"/>
        <end position="559"/>
    </location>
</feature>
<evidence type="ECO:0000256" key="1">
    <source>
        <dbReference type="ARBA" id="ARBA00004275"/>
    </source>
</evidence>
<evidence type="ECO:0000256" key="3">
    <source>
        <dbReference type="ARBA" id="ARBA00005348"/>
    </source>
</evidence>
<evidence type="ECO:0000256" key="7">
    <source>
        <dbReference type="ARBA" id="ARBA00023140"/>
    </source>
</evidence>
<proteinExistence type="inferred from homology"/>
<evidence type="ECO:0000256" key="6">
    <source>
        <dbReference type="ARBA" id="ARBA00022803"/>
    </source>
</evidence>
<evidence type="ECO:0000256" key="2">
    <source>
        <dbReference type="ARBA" id="ARBA00004496"/>
    </source>
</evidence>
<feature type="repeat" description="TPR" evidence="8">
    <location>
        <begin position="625"/>
        <end position="658"/>
    </location>
</feature>
<comment type="subcellular location">
    <subcellularLocation>
        <location evidence="2">Cytoplasm</location>
    </subcellularLocation>
    <subcellularLocation>
        <location evidence="1">Peroxisome</location>
    </subcellularLocation>
</comment>
<evidence type="ECO:0000313" key="11">
    <source>
        <dbReference type="Proteomes" id="UP000822688"/>
    </source>
</evidence>
<evidence type="ECO:0000256" key="8">
    <source>
        <dbReference type="PROSITE-ProRule" id="PRU00339"/>
    </source>
</evidence>
<evidence type="ECO:0000256" key="5">
    <source>
        <dbReference type="ARBA" id="ARBA00022737"/>
    </source>
</evidence>
<evidence type="ECO:0000256" key="4">
    <source>
        <dbReference type="ARBA" id="ARBA00022490"/>
    </source>
</evidence>
<dbReference type="InterPro" id="IPR011990">
    <property type="entry name" value="TPR-like_helical_dom_sf"/>
</dbReference>
<comment type="similarity">
    <text evidence="3">Belongs to the peroxisomal targeting signal receptor family.</text>
</comment>
<dbReference type="PROSITE" id="PS50293">
    <property type="entry name" value="TPR_REGION"/>
    <property type="match status" value="2"/>
</dbReference>